<dbReference type="Proteomes" id="UP000242219">
    <property type="component" value="Unassembled WGS sequence"/>
</dbReference>
<name>A0A1V6LXI1_9BACT</name>
<feature type="domain" description="Acylphosphatase-like" evidence="7">
    <location>
        <begin position="5"/>
        <end position="92"/>
    </location>
</feature>
<accession>A0A1V6LXI1</accession>
<evidence type="ECO:0000313" key="9">
    <source>
        <dbReference type="Proteomes" id="UP000242219"/>
    </source>
</evidence>
<dbReference type="InterPro" id="IPR017968">
    <property type="entry name" value="Acylphosphatase_CS"/>
</dbReference>
<dbReference type="PRINTS" id="PR00112">
    <property type="entry name" value="ACYLPHPHTASE"/>
</dbReference>
<gene>
    <name evidence="8" type="ORF">BIY37_11445</name>
</gene>
<dbReference type="PANTHER" id="PTHR47268:SF4">
    <property type="entry name" value="ACYLPHOSPHATASE"/>
    <property type="match status" value="1"/>
</dbReference>
<dbReference type="PROSITE" id="PS51160">
    <property type="entry name" value="ACYLPHOSPHATASE_3"/>
    <property type="match status" value="1"/>
</dbReference>
<dbReference type="PROSITE" id="PS00151">
    <property type="entry name" value="ACYLPHOSPHATASE_2"/>
    <property type="match status" value="1"/>
</dbReference>
<comment type="caution">
    <text evidence="8">The sequence shown here is derived from an EMBL/GenBank/DDBJ whole genome shotgun (WGS) entry which is preliminary data.</text>
</comment>
<feature type="active site" evidence="4">
    <location>
        <position position="38"/>
    </location>
</feature>
<dbReference type="InterPro" id="IPR001792">
    <property type="entry name" value="Acylphosphatase-like_dom"/>
</dbReference>
<dbReference type="NCBIfam" id="NF011016">
    <property type="entry name" value="PRK14444.1"/>
    <property type="match status" value="1"/>
</dbReference>
<keyword evidence="4 5" id="KW-0378">Hydrolase</keyword>
<dbReference type="EMBL" id="MJUW02000114">
    <property type="protein sequence ID" value="OQD44837.1"/>
    <property type="molecule type" value="Genomic_DNA"/>
</dbReference>
<evidence type="ECO:0000256" key="2">
    <source>
        <dbReference type="ARBA" id="ARBA00012150"/>
    </source>
</evidence>
<dbReference type="EC" id="3.6.1.7" evidence="2 4"/>
<dbReference type="InterPro" id="IPR036046">
    <property type="entry name" value="Acylphosphatase-like_dom_sf"/>
</dbReference>
<evidence type="ECO:0000313" key="8">
    <source>
        <dbReference type="EMBL" id="OQD44837.1"/>
    </source>
</evidence>
<evidence type="ECO:0000256" key="6">
    <source>
        <dbReference type="RuleBase" id="RU004168"/>
    </source>
</evidence>
<comment type="similarity">
    <text evidence="1 6">Belongs to the acylphosphatase family.</text>
</comment>
<dbReference type="PANTHER" id="PTHR47268">
    <property type="entry name" value="ACYLPHOSPHATASE"/>
    <property type="match status" value="1"/>
</dbReference>
<evidence type="ECO:0000259" key="7">
    <source>
        <dbReference type="PROSITE" id="PS51160"/>
    </source>
</evidence>
<dbReference type="PROSITE" id="PS00150">
    <property type="entry name" value="ACYLPHOSPHATASE_1"/>
    <property type="match status" value="1"/>
</dbReference>
<evidence type="ECO:0000256" key="4">
    <source>
        <dbReference type="PROSITE-ProRule" id="PRU00520"/>
    </source>
</evidence>
<dbReference type="SUPFAM" id="SSF54975">
    <property type="entry name" value="Acylphosphatase/BLUF domain-like"/>
    <property type="match status" value="1"/>
</dbReference>
<reference evidence="8 9" key="1">
    <citation type="journal article" date="2016" name="Genome Announc.">
        <title>Draft Genome Sequence of the Anaerobic Ammonium-Oxidizing Bacterium 'Candidatus Brocadia sp. 40'.</title>
        <authorList>
            <person name="Ali M."/>
            <person name="Haroon M.F."/>
            <person name="Narita Y."/>
            <person name="Zhang L."/>
            <person name="Rangel Shaw D."/>
            <person name="Okabe S."/>
            <person name="Saikaly P.E."/>
        </authorList>
    </citation>
    <scope>NUCLEOTIDE SEQUENCE [LARGE SCALE GENOMIC DNA]</scope>
    <source>
        <strain evidence="8 9">40</strain>
    </source>
</reference>
<evidence type="ECO:0000256" key="3">
    <source>
        <dbReference type="ARBA" id="ARBA00047645"/>
    </source>
</evidence>
<keyword evidence="9" id="KW-1185">Reference proteome</keyword>
<dbReference type="Gene3D" id="3.30.70.100">
    <property type="match status" value="1"/>
</dbReference>
<feature type="active site" evidence="4">
    <location>
        <position position="20"/>
    </location>
</feature>
<protein>
    <recommendedName>
        <fullName evidence="2 4">Acylphosphatase</fullName>
        <ecNumber evidence="2 4">3.6.1.7</ecNumber>
    </recommendedName>
</protein>
<evidence type="ECO:0000256" key="1">
    <source>
        <dbReference type="ARBA" id="ARBA00005614"/>
    </source>
</evidence>
<dbReference type="Pfam" id="PF00708">
    <property type="entry name" value="Acylphosphatase"/>
    <property type="match status" value="1"/>
</dbReference>
<dbReference type="InterPro" id="IPR020456">
    <property type="entry name" value="Acylphosphatase"/>
</dbReference>
<dbReference type="AlphaFoldDB" id="A0A1V6LXI1"/>
<evidence type="ECO:0000256" key="5">
    <source>
        <dbReference type="RuleBase" id="RU000553"/>
    </source>
</evidence>
<comment type="catalytic activity">
    <reaction evidence="3 4 5">
        <text>an acyl phosphate + H2O = a carboxylate + phosphate + H(+)</text>
        <dbReference type="Rhea" id="RHEA:14965"/>
        <dbReference type="ChEBI" id="CHEBI:15377"/>
        <dbReference type="ChEBI" id="CHEBI:15378"/>
        <dbReference type="ChEBI" id="CHEBI:29067"/>
        <dbReference type="ChEBI" id="CHEBI:43474"/>
        <dbReference type="ChEBI" id="CHEBI:59918"/>
        <dbReference type="EC" id="3.6.1.7"/>
    </reaction>
</comment>
<sequence length="92" mass="10119">MSMTRAHVYVRGKVQGVCFRASTKEKALAFGVTGWVKNCADGSVEAVFEGNKKIVDEIVSWCKKGPSGAFVLHIEVCWEEHSGDFDGFSVVY</sequence>
<dbReference type="GO" id="GO:0003998">
    <property type="term" value="F:acylphosphatase activity"/>
    <property type="evidence" value="ECO:0007669"/>
    <property type="project" value="UniProtKB-EC"/>
</dbReference>
<organism evidence="8 9">
    <name type="scientific">Candidatus Brocadia sapporoensis</name>
    <dbReference type="NCBI Taxonomy" id="392547"/>
    <lineage>
        <taxon>Bacteria</taxon>
        <taxon>Pseudomonadati</taxon>
        <taxon>Planctomycetota</taxon>
        <taxon>Candidatus Brocadiia</taxon>
        <taxon>Candidatus Brocadiales</taxon>
        <taxon>Candidatus Brocadiaceae</taxon>
        <taxon>Candidatus Brocadia</taxon>
    </lineage>
</organism>
<proteinExistence type="inferred from homology"/>